<dbReference type="EMBL" id="CP001614">
    <property type="protein sequence ID" value="ACR14333.1"/>
    <property type="molecule type" value="Genomic_DNA"/>
</dbReference>
<dbReference type="AlphaFoldDB" id="C5BSN6"/>
<dbReference type="KEGG" id="ttu:TERTU_1434"/>
<accession>C5BSN6</accession>
<protein>
    <submittedName>
        <fullName evidence="2">Uncharacterized protein</fullName>
    </submittedName>
</protein>
<dbReference type="HOGENOM" id="CLU_2995142_0_0_6"/>
<evidence type="ECO:0000313" key="2">
    <source>
        <dbReference type="EMBL" id="ACR14333.1"/>
    </source>
</evidence>
<dbReference type="RefSeq" id="WP_015820448.1">
    <property type="nucleotide sequence ID" value="NC_012997.1"/>
</dbReference>
<keyword evidence="1" id="KW-0472">Membrane</keyword>
<name>C5BSN6_TERTT</name>
<gene>
    <name evidence="2" type="ordered locus">TERTU_1434</name>
</gene>
<reference evidence="2 3" key="1">
    <citation type="journal article" date="2009" name="PLoS ONE">
        <title>The complete genome of Teredinibacter turnerae T7901: an intracellular endosymbiont of marine wood-boring bivalves (shipworms).</title>
        <authorList>
            <person name="Yang J.C."/>
            <person name="Madupu R."/>
            <person name="Durkin A.S."/>
            <person name="Ekborg N.A."/>
            <person name="Pedamallu C.S."/>
            <person name="Hostetler J.B."/>
            <person name="Radune D."/>
            <person name="Toms B.S."/>
            <person name="Henrissat B."/>
            <person name="Coutinho P.M."/>
            <person name="Schwarz S."/>
            <person name="Field L."/>
            <person name="Trindade-Silva A.E."/>
            <person name="Soares C.A.G."/>
            <person name="Elshahawi S."/>
            <person name="Hanora A."/>
            <person name="Schmidt E.W."/>
            <person name="Haygood M.G."/>
            <person name="Posfai J."/>
            <person name="Benner J."/>
            <person name="Madinger C."/>
            <person name="Nove J."/>
            <person name="Anton B."/>
            <person name="Chaudhary K."/>
            <person name="Foster J."/>
            <person name="Holman A."/>
            <person name="Kumar S."/>
            <person name="Lessard P.A."/>
            <person name="Luyten Y.A."/>
            <person name="Slatko B."/>
            <person name="Wood N."/>
            <person name="Wu B."/>
            <person name="Teplitski M."/>
            <person name="Mougous J.D."/>
            <person name="Ward N."/>
            <person name="Eisen J.A."/>
            <person name="Badger J.H."/>
            <person name="Distel D.L."/>
        </authorList>
    </citation>
    <scope>NUCLEOTIDE SEQUENCE [LARGE SCALE GENOMIC DNA]</scope>
    <source>
        <strain evidence="3">ATCC 39867 / T7901</strain>
    </source>
</reference>
<organism evidence="2 3">
    <name type="scientific">Teredinibacter turnerae (strain ATCC 39867 / T7901)</name>
    <dbReference type="NCBI Taxonomy" id="377629"/>
    <lineage>
        <taxon>Bacteria</taxon>
        <taxon>Pseudomonadati</taxon>
        <taxon>Pseudomonadota</taxon>
        <taxon>Gammaproteobacteria</taxon>
        <taxon>Cellvibrionales</taxon>
        <taxon>Cellvibrionaceae</taxon>
        <taxon>Teredinibacter</taxon>
    </lineage>
</organism>
<feature type="transmembrane region" description="Helical" evidence="1">
    <location>
        <begin position="20"/>
        <end position="37"/>
    </location>
</feature>
<sequence length="57" mass="5934">MGPMNDVTNAVKRNFDGKIAFSAMAGVAALGVVAFAMHRSNIKVLKQVANVATSGKK</sequence>
<dbReference type="eggNOG" id="ENOG502ZMSW">
    <property type="taxonomic scope" value="Bacteria"/>
</dbReference>
<dbReference type="STRING" id="377629.TERTU_1434"/>
<keyword evidence="3" id="KW-1185">Reference proteome</keyword>
<evidence type="ECO:0000313" key="3">
    <source>
        <dbReference type="Proteomes" id="UP000009080"/>
    </source>
</evidence>
<proteinExistence type="predicted"/>
<evidence type="ECO:0000256" key="1">
    <source>
        <dbReference type="SAM" id="Phobius"/>
    </source>
</evidence>
<dbReference type="Proteomes" id="UP000009080">
    <property type="component" value="Chromosome"/>
</dbReference>
<keyword evidence="1" id="KW-1133">Transmembrane helix</keyword>
<keyword evidence="1" id="KW-0812">Transmembrane</keyword>